<keyword evidence="2" id="KW-1003">Cell membrane</keyword>
<feature type="transmembrane region" description="Helical" evidence="4">
    <location>
        <begin position="160"/>
        <end position="180"/>
    </location>
</feature>
<keyword evidence="4" id="KW-1133">Transmembrane helix</keyword>
<dbReference type="AlphaFoldDB" id="Q96XB7"/>
<keyword evidence="4" id="KW-0812">Transmembrane</keyword>
<dbReference type="eggNOG" id="arCOG02772">
    <property type="taxonomic scope" value="Archaea"/>
</dbReference>
<dbReference type="GO" id="GO:0005886">
    <property type="term" value="C:plasma membrane"/>
    <property type="evidence" value="ECO:0007669"/>
    <property type="project" value="UniProtKB-SubCell"/>
</dbReference>
<evidence type="ECO:0000256" key="2">
    <source>
        <dbReference type="ARBA" id="ARBA00022475"/>
    </source>
</evidence>
<dbReference type="InterPro" id="IPR052378">
    <property type="entry name" value="NosR_regulator"/>
</dbReference>
<comment type="subcellular location">
    <subcellularLocation>
        <location evidence="1">Cell membrane</location>
    </subcellularLocation>
</comment>
<reference evidence="6" key="1">
    <citation type="journal article" date="2001" name="DNA Res.">
        <title>Complete genome sequence of an aerobic thermoacidophilic Crenarchaeon, Sulfolobus tokodaii strain7.</title>
        <authorList>
            <person name="Kawarabayasi Y."/>
            <person name="Hino Y."/>
            <person name="Horikawa H."/>
            <person name="Jin-no K."/>
            <person name="Takahashi M."/>
            <person name="Sekine M."/>
            <person name="Baba S."/>
            <person name="Ankai A."/>
            <person name="Kosugi H."/>
            <person name="Hosoyama A."/>
            <person name="Fukui S."/>
            <person name="Nagai Y."/>
            <person name="Nishijima K."/>
            <person name="Otsuka R."/>
            <person name="Nakazawa H."/>
            <person name="Takamiya M."/>
            <person name="Kato Y."/>
            <person name="Yoshizawa T."/>
            <person name="Tanaka T."/>
            <person name="Kudoh Y."/>
            <person name="Yamazaki J."/>
            <person name="Kushida N."/>
            <person name="Oguchi A."/>
            <person name="Aoki K."/>
            <person name="Masuda S."/>
            <person name="Yanagii M."/>
            <person name="Nishimura M."/>
            <person name="Yamagishi A."/>
            <person name="Oshima T."/>
            <person name="Kikuchi H."/>
        </authorList>
    </citation>
    <scope>NUCLEOTIDE SEQUENCE [LARGE SCALE GENOMIC DNA]</scope>
    <source>
        <strain evidence="6">DSM 16993 / JCM 10545 / NBRC 100140 / 7</strain>
    </source>
</reference>
<evidence type="ECO:0008006" key="7">
    <source>
        <dbReference type="Google" id="ProtNLM"/>
    </source>
</evidence>
<dbReference type="PATRIC" id="fig|273063.9.peg.2935"/>
<accession>Q96XB7</accession>
<feature type="transmembrane region" description="Helical" evidence="4">
    <location>
        <begin position="212"/>
        <end position="231"/>
    </location>
</feature>
<dbReference type="KEGG" id="sto:STK_25980"/>
<proteinExistence type="predicted"/>
<name>Q96XB7_SULTO</name>
<organism evidence="5 6">
    <name type="scientific">Sulfurisphaera tokodaii (strain DSM 16993 / JCM 10545 / NBRC 100140 / 7)</name>
    <name type="common">Sulfolobus tokodaii</name>
    <dbReference type="NCBI Taxonomy" id="273063"/>
    <lineage>
        <taxon>Archaea</taxon>
        <taxon>Thermoproteota</taxon>
        <taxon>Thermoprotei</taxon>
        <taxon>Sulfolobales</taxon>
        <taxon>Sulfolobaceae</taxon>
        <taxon>Sulfurisphaera</taxon>
    </lineage>
</organism>
<evidence type="ECO:0000256" key="3">
    <source>
        <dbReference type="ARBA" id="ARBA00023136"/>
    </source>
</evidence>
<dbReference type="PANTHER" id="PTHR30224:SF4">
    <property type="entry name" value="ELECTRON TRANSPORT PROTEIN YCCM-RELATED"/>
    <property type="match status" value="1"/>
</dbReference>
<dbReference type="STRING" id="273063.STK_25980"/>
<dbReference type="EMBL" id="BA000023">
    <property type="protein sequence ID" value="BAB67711.1"/>
    <property type="molecule type" value="Genomic_DNA"/>
</dbReference>
<feature type="transmembrane region" description="Helical" evidence="4">
    <location>
        <begin position="370"/>
        <end position="391"/>
    </location>
</feature>
<gene>
    <name evidence="5" type="primary">ST2598</name>
    <name evidence="5" type="ordered locus">STK_25980</name>
</gene>
<evidence type="ECO:0000256" key="4">
    <source>
        <dbReference type="SAM" id="Phobius"/>
    </source>
</evidence>
<keyword evidence="3 4" id="KW-0472">Membrane</keyword>
<dbReference type="PANTHER" id="PTHR30224">
    <property type="entry name" value="ELECTRON TRANSPORT PROTEIN"/>
    <property type="match status" value="1"/>
</dbReference>
<sequence>MGENMEVVSYRYKEIEITDFNSKLNLGFLLASIVSGALLWLGTVTKNIFLVEFNLLFFTTFITVLLTNLIIDKIHKKPNNEWIYVESPRKRVIQTRCEHKQSMFSSALISKLFKKNWAHFLIILPSFLIFYVVMVAGLIGNQKLNEVGLSLINFAPDISWFFWFPLLWLLTWIANGRVWCQTCPFSGQAEWVQRRHPWKYIKNKLGLKLRWPIKYSTILYSAIGFSVLTWVEEFYGIGGPGVPLLTSVVLIYIAILELAIALLFQDRTFCRTICPLSAPLAINTMISPLGTFTAKDPNVCKKCTTKDCMKGNDKTHGCPWFASPVSVSSSPFCGLASDCYKACPHGNIDWPVKRFPWLDGLFTTRKRYDIAVSVLILLGVVFFQFFNAYHYTL</sequence>
<keyword evidence="6" id="KW-1185">Reference proteome</keyword>
<feature type="transmembrane region" description="Helical" evidence="4">
    <location>
        <begin position="48"/>
        <end position="71"/>
    </location>
</feature>
<feature type="transmembrane region" description="Helical" evidence="4">
    <location>
        <begin position="117"/>
        <end position="140"/>
    </location>
</feature>
<evidence type="ECO:0000256" key="1">
    <source>
        <dbReference type="ARBA" id="ARBA00004236"/>
    </source>
</evidence>
<evidence type="ECO:0000313" key="5">
    <source>
        <dbReference type="EMBL" id="BAB67711.1"/>
    </source>
</evidence>
<evidence type="ECO:0000313" key="6">
    <source>
        <dbReference type="Proteomes" id="UP000001015"/>
    </source>
</evidence>
<protein>
    <recommendedName>
        <fullName evidence="7">4Fe-4S ferredoxin-type domain-containing protein</fullName>
    </recommendedName>
</protein>
<feature type="transmembrane region" description="Helical" evidence="4">
    <location>
        <begin position="24"/>
        <end position="42"/>
    </location>
</feature>
<feature type="transmembrane region" description="Helical" evidence="4">
    <location>
        <begin position="243"/>
        <end position="264"/>
    </location>
</feature>
<dbReference type="Proteomes" id="UP000001015">
    <property type="component" value="Chromosome"/>
</dbReference>